<dbReference type="RefSeq" id="WP_094568629.1">
    <property type="nucleotide sequence ID" value="NZ_CP022743.1"/>
</dbReference>
<evidence type="ECO:0000259" key="10">
    <source>
        <dbReference type="Pfam" id="PF05201"/>
    </source>
</evidence>
<evidence type="ECO:0000256" key="6">
    <source>
        <dbReference type="PIRSR" id="PIRSR000445-2"/>
    </source>
</evidence>
<feature type="active site" description="Nucleophile" evidence="4 5">
    <location>
        <position position="58"/>
    </location>
</feature>
<keyword evidence="3 4" id="KW-0627">Porphyrin biosynthesis</keyword>
<dbReference type="Gene3D" id="3.40.50.720">
    <property type="entry name" value="NAD(P)-binding Rossmann-like Domain"/>
    <property type="match status" value="1"/>
</dbReference>
<dbReference type="GO" id="GO:0019353">
    <property type="term" value="P:protoporphyrinogen IX biosynthetic process from glutamate"/>
    <property type="evidence" value="ECO:0007669"/>
    <property type="project" value="TreeGrafter"/>
</dbReference>
<name>A0A223NR69_9SPHI</name>
<feature type="binding site" evidence="4 6">
    <location>
        <position position="113"/>
    </location>
    <ligand>
        <name>substrate</name>
    </ligand>
</feature>
<keyword evidence="2 4" id="KW-0560">Oxidoreductase</keyword>
<dbReference type="HAMAP" id="MF_00087">
    <property type="entry name" value="Glu_tRNA_reductase"/>
    <property type="match status" value="1"/>
</dbReference>
<dbReference type="SUPFAM" id="SSF51735">
    <property type="entry name" value="NAD(P)-binding Rossmann-fold domains"/>
    <property type="match status" value="1"/>
</dbReference>
<dbReference type="Proteomes" id="UP000215002">
    <property type="component" value="Chromosome"/>
</dbReference>
<dbReference type="KEGG" id="muc:MuYL_0068"/>
<dbReference type="PROSITE" id="PS00747">
    <property type="entry name" value="GLUTR"/>
    <property type="match status" value="1"/>
</dbReference>
<dbReference type="SUPFAM" id="SSF69742">
    <property type="entry name" value="Glutamyl tRNA-reductase catalytic, N-terminal domain"/>
    <property type="match status" value="1"/>
</dbReference>
<comment type="similarity">
    <text evidence="4">Belongs to the glutamyl-tRNA reductase family.</text>
</comment>
<dbReference type="PANTHER" id="PTHR43013:SF1">
    <property type="entry name" value="GLUTAMYL-TRNA REDUCTASE"/>
    <property type="match status" value="1"/>
</dbReference>
<dbReference type="InterPro" id="IPR015895">
    <property type="entry name" value="4pyrrol_synth_GluRdtase_N"/>
</dbReference>
<evidence type="ECO:0000256" key="4">
    <source>
        <dbReference type="HAMAP-Rule" id="MF_00087"/>
    </source>
</evidence>
<dbReference type="AlphaFoldDB" id="A0A223NR69"/>
<reference evidence="11 12" key="1">
    <citation type="submission" date="2017-08" db="EMBL/GenBank/DDBJ databases">
        <title>Complete genome sequence of Mucilaginibacter sp. strain BJC16-A31.</title>
        <authorList>
            <consortium name="Henan University of Science and Technology"/>
            <person name="You X."/>
        </authorList>
    </citation>
    <scope>NUCLEOTIDE SEQUENCE [LARGE SCALE GENOMIC DNA]</scope>
    <source>
        <strain evidence="11 12">BJC16-A31</strain>
    </source>
</reference>
<comment type="catalytic activity">
    <reaction evidence="4">
        <text>(S)-4-amino-5-oxopentanoate + tRNA(Glu) + NADP(+) = L-glutamyl-tRNA(Glu) + NADPH + H(+)</text>
        <dbReference type="Rhea" id="RHEA:12344"/>
        <dbReference type="Rhea" id="RHEA-COMP:9663"/>
        <dbReference type="Rhea" id="RHEA-COMP:9680"/>
        <dbReference type="ChEBI" id="CHEBI:15378"/>
        <dbReference type="ChEBI" id="CHEBI:57501"/>
        <dbReference type="ChEBI" id="CHEBI:57783"/>
        <dbReference type="ChEBI" id="CHEBI:58349"/>
        <dbReference type="ChEBI" id="CHEBI:78442"/>
        <dbReference type="ChEBI" id="CHEBI:78520"/>
        <dbReference type="EC" id="1.2.1.70"/>
    </reaction>
</comment>
<dbReference type="InterPro" id="IPR000343">
    <property type="entry name" value="4pyrrol_synth_GluRdtase"/>
</dbReference>
<dbReference type="Gene3D" id="3.30.460.30">
    <property type="entry name" value="Glutamyl-tRNA reductase, N-terminal domain"/>
    <property type="match status" value="1"/>
</dbReference>
<dbReference type="InterPro" id="IPR006151">
    <property type="entry name" value="Shikm_DH/Glu-tRNA_Rdtase"/>
</dbReference>
<evidence type="ECO:0000313" key="12">
    <source>
        <dbReference type="Proteomes" id="UP000215002"/>
    </source>
</evidence>
<dbReference type="Pfam" id="PF05201">
    <property type="entry name" value="GlutR_N"/>
    <property type="match status" value="1"/>
</dbReference>
<proteinExistence type="inferred from homology"/>
<feature type="binding site" evidence="4 6">
    <location>
        <begin position="118"/>
        <end position="120"/>
    </location>
    <ligand>
        <name>substrate</name>
    </ligand>
</feature>
<evidence type="ECO:0000313" key="11">
    <source>
        <dbReference type="EMBL" id="ASU31971.1"/>
    </source>
</evidence>
<accession>A0A223NR69</accession>
<dbReference type="NCBIfam" id="TIGR01035">
    <property type="entry name" value="hemA"/>
    <property type="match status" value="1"/>
</dbReference>
<evidence type="ECO:0000256" key="7">
    <source>
        <dbReference type="PIRSR" id="PIRSR000445-3"/>
    </source>
</evidence>
<dbReference type="OrthoDB" id="110209at2"/>
<comment type="domain">
    <text evidence="4">Possesses an unusual extended V-shaped dimeric structure with each monomer consisting of three distinct domains arranged along a curved 'spinal' alpha-helix. The N-terminal catalytic domain specifically recognizes the glutamate moiety of the substrate. The second domain is the NADPH-binding domain, and the third C-terminal domain is responsible for dimerization.</text>
</comment>
<dbReference type="EC" id="1.2.1.70" evidence="4"/>
<dbReference type="PIRSF" id="PIRSF000445">
    <property type="entry name" value="4pyrrol_synth_GluRdtase"/>
    <property type="match status" value="1"/>
</dbReference>
<comment type="miscellaneous">
    <text evidence="4">During catalysis, the active site Cys acts as a nucleophile attacking the alpha-carbonyl group of tRNA-bound glutamate with the formation of a thioester intermediate between enzyme and glutamate, and the concomitant release of tRNA(Glu). The thioester intermediate is finally reduced by direct hydride transfer from NADPH, to form the product GSA.</text>
</comment>
<evidence type="ECO:0000256" key="5">
    <source>
        <dbReference type="PIRSR" id="PIRSR000445-1"/>
    </source>
</evidence>
<feature type="domain" description="Quinate/shikimate 5-dehydrogenase/glutamyl-tRNA reductase" evidence="9">
    <location>
        <begin position="184"/>
        <end position="304"/>
    </location>
</feature>
<evidence type="ECO:0000256" key="3">
    <source>
        <dbReference type="ARBA" id="ARBA00023244"/>
    </source>
</evidence>
<comment type="function">
    <text evidence="4">Catalyzes the NADPH-dependent reduction of glutamyl-tRNA(Glu) to glutamate 1-semialdehyde (GSA).</text>
</comment>
<dbReference type="UniPathway" id="UPA00251">
    <property type="reaction ID" value="UER00316"/>
</dbReference>
<comment type="pathway">
    <text evidence="4">Porphyrin-containing compound metabolism; protoporphyrin-IX biosynthesis; 5-aminolevulinate from L-glutamyl-tRNA(Glu): step 1/2.</text>
</comment>
<evidence type="ECO:0000256" key="1">
    <source>
        <dbReference type="ARBA" id="ARBA00022857"/>
    </source>
</evidence>
<evidence type="ECO:0000259" key="9">
    <source>
        <dbReference type="Pfam" id="PF01488"/>
    </source>
</evidence>
<dbReference type="Pfam" id="PF01488">
    <property type="entry name" value="Shikimate_DH"/>
    <property type="match status" value="1"/>
</dbReference>
<feature type="binding site" evidence="4 7">
    <location>
        <begin position="193"/>
        <end position="198"/>
    </location>
    <ligand>
        <name>NADP(+)</name>
        <dbReference type="ChEBI" id="CHEBI:58349"/>
    </ligand>
</feature>
<feature type="domain" description="Glutamyl-tRNA reductase N-terminal" evidence="10">
    <location>
        <begin position="16"/>
        <end position="160"/>
    </location>
</feature>
<sequence length="412" mass="45332">MDENIPLNISDFFVAGINYKKTDAETRGQFAINNDQYNIILEMAAAKNIESLFILSTCNRTEIYGFADSADDLVSLLCTQTTGTQQVFNKLAYIKNGVSAVEHLFNVGAGIDSQILGDYEIIGQLKKAVKFSMDRGFINCFMERLFNCVLQASKTIKNSTELSSGSVSVSFAAVQYIKRALVPSDTHKILVIGIGKMGSSTCKNIVDYLSGSQVTLINRTEEKAAGLAAELGMNYAPVEELTDYISSSEIILVATNASAPIVLKEHLVNKGDKLIIDLSIPYNVEPGCEELTNVTLVNVDELSKMRDDNLQKRQAEMPKAKAIIESHISVFLTWHQMRQTAPALKAVKTRLSDIYVQHFAETQVNSGKCSLNNAEGKIQRVVNDMAGKMKIKNECGCHYLEAINEFILAVAN</sequence>
<dbReference type="EMBL" id="CP022743">
    <property type="protein sequence ID" value="ASU31971.1"/>
    <property type="molecule type" value="Genomic_DNA"/>
</dbReference>
<feature type="binding site" evidence="4 6">
    <location>
        <begin position="57"/>
        <end position="60"/>
    </location>
    <ligand>
        <name>substrate</name>
    </ligand>
</feature>
<evidence type="ECO:0000256" key="8">
    <source>
        <dbReference type="PIRSR" id="PIRSR000445-4"/>
    </source>
</evidence>
<organism evidence="11 12">
    <name type="scientific">Mucilaginibacter xinganensis</name>
    <dbReference type="NCBI Taxonomy" id="1234841"/>
    <lineage>
        <taxon>Bacteria</taxon>
        <taxon>Pseudomonadati</taxon>
        <taxon>Bacteroidota</taxon>
        <taxon>Sphingobacteriia</taxon>
        <taxon>Sphingobacteriales</taxon>
        <taxon>Sphingobacteriaceae</taxon>
        <taxon>Mucilaginibacter</taxon>
    </lineage>
</organism>
<dbReference type="PANTHER" id="PTHR43013">
    <property type="entry name" value="GLUTAMYL-TRNA REDUCTASE"/>
    <property type="match status" value="1"/>
</dbReference>
<feature type="binding site" evidence="4 6">
    <location>
        <position position="124"/>
    </location>
    <ligand>
        <name>substrate</name>
    </ligand>
</feature>
<keyword evidence="1 4" id="KW-0521">NADP</keyword>
<keyword evidence="12" id="KW-1185">Reference proteome</keyword>
<dbReference type="InterPro" id="IPR018214">
    <property type="entry name" value="GluRdtase_CS"/>
</dbReference>
<protein>
    <recommendedName>
        <fullName evidence="4">Glutamyl-tRNA reductase</fullName>
        <shortName evidence="4">GluTR</shortName>
        <ecNumber evidence="4">1.2.1.70</ecNumber>
    </recommendedName>
</protein>
<dbReference type="GO" id="GO:0008883">
    <property type="term" value="F:glutamyl-tRNA reductase activity"/>
    <property type="evidence" value="ECO:0007669"/>
    <property type="project" value="UniProtKB-UniRule"/>
</dbReference>
<dbReference type="InterPro" id="IPR036343">
    <property type="entry name" value="GluRdtase_N_sf"/>
</dbReference>
<evidence type="ECO:0000256" key="2">
    <source>
        <dbReference type="ARBA" id="ARBA00023002"/>
    </source>
</evidence>
<gene>
    <name evidence="4" type="primary">hemA</name>
    <name evidence="11" type="ORF">MuYL_0068</name>
</gene>
<dbReference type="GO" id="GO:0050661">
    <property type="term" value="F:NADP binding"/>
    <property type="evidence" value="ECO:0007669"/>
    <property type="project" value="InterPro"/>
</dbReference>
<dbReference type="InterPro" id="IPR036291">
    <property type="entry name" value="NAD(P)-bd_dom_sf"/>
</dbReference>
<comment type="subunit">
    <text evidence="4">Homodimer.</text>
</comment>
<feature type="site" description="Important for activity" evidence="4 8">
    <location>
        <position position="103"/>
    </location>
</feature>